<dbReference type="AlphaFoldDB" id="A0AAV0NDU5"/>
<sequence length="19" mass="2000">MMIRMERSGIGSRGAGGSF</sequence>
<name>A0AAV0NDU5_9ROSI</name>
<reference evidence="1" key="1">
    <citation type="submission" date="2022-08" db="EMBL/GenBank/DDBJ databases">
        <authorList>
            <person name="Gutierrez-Valencia J."/>
        </authorList>
    </citation>
    <scope>NUCLEOTIDE SEQUENCE</scope>
</reference>
<dbReference type="EMBL" id="CAMGYJ010000008">
    <property type="protein sequence ID" value="CAI0456544.1"/>
    <property type="molecule type" value="Genomic_DNA"/>
</dbReference>
<organism evidence="1 2">
    <name type="scientific">Linum tenue</name>
    <dbReference type="NCBI Taxonomy" id="586396"/>
    <lineage>
        <taxon>Eukaryota</taxon>
        <taxon>Viridiplantae</taxon>
        <taxon>Streptophyta</taxon>
        <taxon>Embryophyta</taxon>
        <taxon>Tracheophyta</taxon>
        <taxon>Spermatophyta</taxon>
        <taxon>Magnoliopsida</taxon>
        <taxon>eudicotyledons</taxon>
        <taxon>Gunneridae</taxon>
        <taxon>Pentapetalae</taxon>
        <taxon>rosids</taxon>
        <taxon>fabids</taxon>
        <taxon>Malpighiales</taxon>
        <taxon>Linaceae</taxon>
        <taxon>Linum</taxon>
    </lineage>
</organism>
<keyword evidence="2" id="KW-1185">Reference proteome</keyword>
<protein>
    <submittedName>
        <fullName evidence="1">Uncharacterized protein</fullName>
    </submittedName>
</protein>
<comment type="caution">
    <text evidence="1">The sequence shown here is derived from an EMBL/GenBank/DDBJ whole genome shotgun (WGS) entry which is preliminary data.</text>
</comment>
<dbReference type="Proteomes" id="UP001154282">
    <property type="component" value="Unassembled WGS sequence"/>
</dbReference>
<evidence type="ECO:0000313" key="2">
    <source>
        <dbReference type="Proteomes" id="UP001154282"/>
    </source>
</evidence>
<gene>
    <name evidence="1" type="ORF">LITE_LOCUS32795</name>
</gene>
<proteinExistence type="predicted"/>
<accession>A0AAV0NDU5</accession>
<evidence type="ECO:0000313" key="1">
    <source>
        <dbReference type="EMBL" id="CAI0456544.1"/>
    </source>
</evidence>